<gene>
    <name evidence="1" type="ORF">PHYPSEUDO_011484</name>
</gene>
<protein>
    <recommendedName>
        <fullName evidence="3">Crinkler (CRN) family protein</fullName>
    </recommendedName>
</protein>
<dbReference type="Proteomes" id="UP000694044">
    <property type="component" value="Unassembled WGS sequence"/>
</dbReference>
<organism evidence="1 2">
    <name type="scientific">Phytophthora pseudosyringae</name>
    <dbReference type="NCBI Taxonomy" id="221518"/>
    <lineage>
        <taxon>Eukaryota</taxon>
        <taxon>Sar</taxon>
        <taxon>Stramenopiles</taxon>
        <taxon>Oomycota</taxon>
        <taxon>Peronosporomycetes</taxon>
        <taxon>Peronosporales</taxon>
        <taxon>Peronosporaceae</taxon>
        <taxon>Phytophthora</taxon>
    </lineage>
</organism>
<evidence type="ECO:0008006" key="3">
    <source>
        <dbReference type="Google" id="ProtNLM"/>
    </source>
</evidence>
<evidence type="ECO:0000313" key="2">
    <source>
        <dbReference type="Proteomes" id="UP000694044"/>
    </source>
</evidence>
<sequence>MGPVHVLVVVPKHAGDEKKTALIWRSKLFVPRTYHSSLSYFMLEQTDMDGLGLTQDQLMLTCRPAFHSQFDFLTKQVLDEGHVGYILGPPGTGKSTTAAAFALTVDIKMWIVTWIHVTVHQGWWCVRLVGDERQCVSITVADLDEVLQLKEDRHNHLVFVDGWTLDDSYTQLTTKCMLWFLYEDATMKRRLSFICSVASRSKIHEEEDIRSRASEFTVQSWTLEEYLDATEDDAFFNYVSPYLDVEQTSPVDRAAVVTSKYYYAGGSCRYMFCFSTADVKKKLLAAVSALSDIGATATVG</sequence>
<dbReference type="OrthoDB" id="77741at2759"/>
<dbReference type="AlphaFoldDB" id="A0A8T1VDH1"/>
<proteinExistence type="predicted"/>
<reference evidence="1" key="1">
    <citation type="submission" date="2021-02" db="EMBL/GenBank/DDBJ databases">
        <authorList>
            <person name="Palmer J.M."/>
        </authorList>
    </citation>
    <scope>NUCLEOTIDE SEQUENCE</scope>
    <source>
        <strain evidence="1">SCRP734</strain>
    </source>
</reference>
<comment type="caution">
    <text evidence="1">The sequence shown here is derived from an EMBL/GenBank/DDBJ whole genome shotgun (WGS) entry which is preliminary data.</text>
</comment>
<name>A0A8T1VDH1_9STRA</name>
<accession>A0A8T1VDH1</accession>
<keyword evidence="2" id="KW-1185">Reference proteome</keyword>
<dbReference type="EMBL" id="JAGDFM010000510">
    <property type="protein sequence ID" value="KAG7377564.1"/>
    <property type="molecule type" value="Genomic_DNA"/>
</dbReference>
<evidence type="ECO:0000313" key="1">
    <source>
        <dbReference type="EMBL" id="KAG7377564.1"/>
    </source>
</evidence>